<accession>A0A9W6KX29</accession>
<keyword evidence="3" id="KW-1185">Reference proteome</keyword>
<dbReference type="GO" id="GO:0004197">
    <property type="term" value="F:cysteine-type endopeptidase activity"/>
    <property type="evidence" value="ECO:0007669"/>
    <property type="project" value="InterPro"/>
</dbReference>
<dbReference type="GO" id="GO:0006508">
    <property type="term" value="P:proteolysis"/>
    <property type="evidence" value="ECO:0007669"/>
    <property type="project" value="InterPro"/>
</dbReference>
<organism evidence="2 3">
    <name type="scientific">Dactylosporangium matsuzakiense</name>
    <dbReference type="NCBI Taxonomy" id="53360"/>
    <lineage>
        <taxon>Bacteria</taxon>
        <taxon>Bacillati</taxon>
        <taxon>Actinomycetota</taxon>
        <taxon>Actinomycetes</taxon>
        <taxon>Micromonosporales</taxon>
        <taxon>Micromonosporaceae</taxon>
        <taxon>Dactylosporangium</taxon>
    </lineage>
</organism>
<dbReference type="RefSeq" id="WP_261960389.1">
    <property type="nucleotide sequence ID" value="NZ_BAAAXA010000001.1"/>
</dbReference>
<reference evidence="2" key="1">
    <citation type="journal article" date="2014" name="Int. J. Syst. Evol. Microbiol.">
        <title>Complete genome sequence of Corynebacterium casei LMG S-19264T (=DSM 44701T), isolated from a smear-ripened cheese.</title>
        <authorList>
            <consortium name="US DOE Joint Genome Institute (JGI-PGF)"/>
            <person name="Walter F."/>
            <person name="Albersmeier A."/>
            <person name="Kalinowski J."/>
            <person name="Ruckert C."/>
        </authorList>
    </citation>
    <scope>NUCLEOTIDE SEQUENCE</scope>
    <source>
        <strain evidence="2">VKM Ac-1321</strain>
    </source>
</reference>
<protein>
    <recommendedName>
        <fullName evidence="1">Peptidase C14 caspase domain-containing protein</fullName>
    </recommendedName>
</protein>
<dbReference type="InterPro" id="IPR050452">
    <property type="entry name" value="Metacaspase"/>
</dbReference>
<evidence type="ECO:0000313" key="3">
    <source>
        <dbReference type="Proteomes" id="UP001143480"/>
    </source>
</evidence>
<gene>
    <name evidence="2" type="ORF">GCM10017581_105640</name>
</gene>
<feature type="domain" description="Peptidase C14 caspase" evidence="1">
    <location>
        <begin position="2"/>
        <end position="238"/>
    </location>
</feature>
<comment type="caution">
    <text evidence="2">The sequence shown here is derived from an EMBL/GenBank/DDBJ whole genome shotgun (WGS) entry which is preliminary data.</text>
</comment>
<dbReference type="EMBL" id="BSFP01000201">
    <property type="protein sequence ID" value="GLL08790.1"/>
    <property type="molecule type" value="Genomic_DNA"/>
</dbReference>
<proteinExistence type="predicted"/>
<dbReference type="Pfam" id="PF00656">
    <property type="entry name" value="Peptidase_C14"/>
    <property type="match status" value="1"/>
</dbReference>
<dbReference type="InterPro" id="IPR029030">
    <property type="entry name" value="Caspase-like_dom_sf"/>
</dbReference>
<name>A0A9W6KX29_9ACTN</name>
<dbReference type="InterPro" id="IPR011600">
    <property type="entry name" value="Pept_C14_caspase"/>
</dbReference>
<dbReference type="Proteomes" id="UP001143480">
    <property type="component" value="Unassembled WGS sequence"/>
</dbReference>
<dbReference type="PANTHER" id="PTHR48104:SF30">
    <property type="entry name" value="METACASPASE-1"/>
    <property type="match status" value="1"/>
</dbReference>
<dbReference type="PANTHER" id="PTHR48104">
    <property type="entry name" value="METACASPASE-4"/>
    <property type="match status" value="1"/>
</dbReference>
<reference evidence="2" key="2">
    <citation type="submission" date="2023-01" db="EMBL/GenBank/DDBJ databases">
        <authorList>
            <person name="Sun Q."/>
            <person name="Evtushenko L."/>
        </authorList>
    </citation>
    <scope>NUCLEOTIDE SEQUENCE</scope>
    <source>
        <strain evidence="2">VKM Ac-1321</strain>
    </source>
</reference>
<dbReference type="Gene3D" id="3.40.50.1460">
    <property type="match status" value="1"/>
</dbReference>
<evidence type="ECO:0000259" key="1">
    <source>
        <dbReference type="Pfam" id="PF00656"/>
    </source>
</evidence>
<sequence length="836" mass="88557">MRRTALLIGAQTGGLEGVDHDVASMAGALQRHGFTPVTCTGGQATRAGILAAYDALIDGAEEGDACFVYYSGHGGLVAAPPEDPSAPERQFIVPSDFKSEGEFLGITSIELSVRLARLTRKSANVAVAFDCCHSAHMTKDADLRVRALLHKTPYERVTEHLARQVEAGLDLRARHVESNEHAVRLMACESQQSAFEYTNADGVRTGVMTESLVLALDEVGDLPVTWSTVAEMVRRRVTTLVPSQWPAAEGPSARLLFSTETGGALAALPVVPLAPERIEVRGAPLLNVQVGDRFAIMPAIAERADDATKLADAEVTELGTMTATATLQPAVADLPAGARAFRTVGAAPELAVGLPTAGPLAATLRARVEETVLIRPAAQGEEPAVEVRVDEQGRIAVHDRIGPLHPWHVADEAGLRTVIDNLQRQAKATALRTLGDSDELSRPFPGVTLEWARVGPAGPEPLGLSGAVVHAGEKVFVRVHNGTNDIVFVSLIDIGLAAQISILTAADTSGIRLLPGADHTFGRDAFDGSVPGVTMVWPPGLEESAARTETVLAIITAERLDVSVLAQGGLKGFDPLRPAGSALEETLAQIATGRTKQFDAGTPRGIRYAVRGIDFTLSPAKPPEPEPGAFLVDERPEPSVRLLAPRGAGRTRHVAVRLDDLVVHHNRAMFGADVRVDALVLTGGGGVNEPVYHVNTERFSDVRDGDRLPLDKLLMYHGPVTDYLDLAVWVTRDTSGSLALSDLLRKEFTSQEVQVAGAQLAGLALTAPHAALAVGALGAATVVVNVAYRLLLGVAGHSIGLYRTTLLAQEDFGIGPVPHFRRAQAFSFAYTITDVS</sequence>
<dbReference type="GO" id="GO:0005737">
    <property type="term" value="C:cytoplasm"/>
    <property type="evidence" value="ECO:0007669"/>
    <property type="project" value="TreeGrafter"/>
</dbReference>
<dbReference type="AlphaFoldDB" id="A0A9W6KX29"/>
<dbReference type="SUPFAM" id="SSF52129">
    <property type="entry name" value="Caspase-like"/>
    <property type="match status" value="1"/>
</dbReference>
<evidence type="ECO:0000313" key="2">
    <source>
        <dbReference type="EMBL" id="GLL08790.1"/>
    </source>
</evidence>